<dbReference type="Proteomes" id="UP000598775">
    <property type="component" value="Unassembled WGS sequence"/>
</dbReference>
<proteinExistence type="predicted"/>
<dbReference type="PRINTS" id="PR00411">
    <property type="entry name" value="PNDRDTASEI"/>
</dbReference>
<gene>
    <name evidence="1" type="ORF">GCM10011399_00690</name>
</gene>
<protein>
    <submittedName>
        <fullName evidence="1">Monooxygenase</fullName>
    </submittedName>
</protein>
<dbReference type="RefSeq" id="WP_229715020.1">
    <property type="nucleotide sequence ID" value="NZ_BMGP01000001.1"/>
</dbReference>
<dbReference type="PANTHER" id="PTHR42877:SF4">
    <property type="entry name" value="FAD_NAD(P)-BINDING DOMAIN-CONTAINING PROTEIN-RELATED"/>
    <property type="match status" value="1"/>
</dbReference>
<dbReference type="GO" id="GO:0004497">
    <property type="term" value="F:monooxygenase activity"/>
    <property type="evidence" value="ECO:0007669"/>
    <property type="project" value="UniProtKB-KW"/>
</dbReference>
<dbReference type="Pfam" id="PF13738">
    <property type="entry name" value="Pyr_redox_3"/>
    <property type="match status" value="1"/>
</dbReference>
<dbReference type="InterPro" id="IPR051209">
    <property type="entry name" value="FAD-bind_Monooxygenase_sf"/>
</dbReference>
<dbReference type="InterPro" id="IPR036188">
    <property type="entry name" value="FAD/NAD-bd_sf"/>
</dbReference>
<keyword evidence="1" id="KW-0560">Oxidoreductase</keyword>
<name>A0A917AZH7_9MICO</name>
<dbReference type="AlphaFoldDB" id="A0A917AZH7"/>
<accession>A0A917AZH7</accession>
<dbReference type="PANTHER" id="PTHR42877">
    <property type="entry name" value="L-ORNITHINE N(5)-MONOOXYGENASE-RELATED"/>
    <property type="match status" value="1"/>
</dbReference>
<sequence length="496" mass="53674">MSDASSTHADVIIIGAGFAGLGMGVRLRRQAERTFLILERADDVGGTWRANTYPGVACDIPSQLYSFSFRQKADWSRVFASGSEIHGYLREVAASEGLLPSIRFGTSLQNARWDARQNLWHLTTSRGAFTARVLISAAGRLSEPRIAAIDGLETFEGPQFHTAEWRHDVDVSGKRVGVVGTGASAVQVVPQLVALGAEVVVFQRSAPYVIARLDRAFSEAERARFAEHPESLDARRAEYFAEAEQGFAQKLHDSNAARSHRARALAHLEAQVDDPVLRRQLTPDYEIGCKRVLISSDYYPAMASTQVTLETSPLVSVEGRVATAGSGASFELDVLVLATGFEATELAFARLVHGLGGQTLAEHWAGGMTAFASTAVHGFPNLFIIDGPLASLGHNSSIVMIETQIDYILGALADARETLEVSADAEQSYTAELDRTSAETVWLRGGCSSWYLDARSGRQTLLWPGTAASFRAQNGHFDPAPYRTVSRAELTSTLSA</sequence>
<comment type="caution">
    <text evidence="1">The sequence shown here is derived from an EMBL/GenBank/DDBJ whole genome shotgun (WGS) entry which is preliminary data.</text>
</comment>
<dbReference type="Gene3D" id="3.50.50.60">
    <property type="entry name" value="FAD/NAD(P)-binding domain"/>
    <property type="match status" value="2"/>
</dbReference>
<keyword evidence="2" id="KW-1185">Reference proteome</keyword>
<keyword evidence="1" id="KW-0503">Monooxygenase</keyword>
<dbReference type="SUPFAM" id="SSF51905">
    <property type="entry name" value="FAD/NAD(P)-binding domain"/>
    <property type="match status" value="2"/>
</dbReference>
<evidence type="ECO:0000313" key="2">
    <source>
        <dbReference type="Proteomes" id="UP000598775"/>
    </source>
</evidence>
<evidence type="ECO:0000313" key="1">
    <source>
        <dbReference type="EMBL" id="GGF10745.1"/>
    </source>
</evidence>
<dbReference type="EMBL" id="BMGP01000001">
    <property type="protein sequence ID" value="GGF10745.1"/>
    <property type="molecule type" value="Genomic_DNA"/>
</dbReference>
<reference evidence="1 2" key="1">
    <citation type="journal article" date="2014" name="Int. J. Syst. Evol. Microbiol.">
        <title>Complete genome sequence of Corynebacterium casei LMG S-19264T (=DSM 44701T), isolated from a smear-ripened cheese.</title>
        <authorList>
            <consortium name="US DOE Joint Genome Institute (JGI-PGF)"/>
            <person name="Walter F."/>
            <person name="Albersmeier A."/>
            <person name="Kalinowski J."/>
            <person name="Ruckert C."/>
        </authorList>
    </citation>
    <scope>NUCLEOTIDE SEQUENCE [LARGE SCALE GENOMIC DNA]</scope>
    <source>
        <strain evidence="1 2">CGMCC 1.12976</strain>
    </source>
</reference>
<organism evidence="1 2">
    <name type="scientific">Subtercola lobariae</name>
    <dbReference type="NCBI Taxonomy" id="1588641"/>
    <lineage>
        <taxon>Bacteria</taxon>
        <taxon>Bacillati</taxon>
        <taxon>Actinomycetota</taxon>
        <taxon>Actinomycetes</taxon>
        <taxon>Micrococcales</taxon>
        <taxon>Microbacteriaceae</taxon>
        <taxon>Subtercola</taxon>
    </lineage>
</organism>